<evidence type="ECO:0000256" key="4">
    <source>
        <dbReference type="SAM" id="MobiDB-lite"/>
    </source>
</evidence>
<feature type="compositionally biased region" description="Basic and acidic residues" evidence="4">
    <location>
        <begin position="27"/>
        <end position="39"/>
    </location>
</feature>
<dbReference type="GO" id="GO:0032040">
    <property type="term" value="C:small-subunit processome"/>
    <property type="evidence" value="ECO:0007669"/>
    <property type="project" value="InterPro"/>
</dbReference>
<evidence type="ECO:0000256" key="2">
    <source>
        <dbReference type="ARBA" id="ARBA00022553"/>
    </source>
</evidence>
<evidence type="ECO:0000313" key="6">
    <source>
        <dbReference type="Proteomes" id="UP000292362"/>
    </source>
</evidence>
<dbReference type="AlphaFoldDB" id="A0A4Q9LAT4"/>
<comment type="caution">
    <text evidence="5">The sequence shown here is derived from an EMBL/GenBank/DDBJ whole genome shotgun (WGS) entry which is preliminary data.</text>
</comment>
<protein>
    <submittedName>
        <fullName evidence="5">U3 small nucleolar RNA-associated protein 14</fullName>
    </submittedName>
</protein>
<sequence length="326" mass="38448">MSKNKKNNDISNKNDNKFNNCSTDTTKYMKDESSNKNDNKFNNCSTNTTKDTKNNISYKLDSIPQTEIEKTMDEVLKKSKYNLMLKRQERFYKQDFDKKMQRIKKIKSKNYRKIRRRTKLKSETTNGGEGLNQREVINNNDDYIDDCTDDSGVSQSDSNFKENNFEYEDVSDTSTSENCKEIVKNVFPISENEKEFKEEKKEIVEEEMPKQEEIYLPGWGNWAGFGLKDTKTSTNTTVNVTDGIKNYKRKDFQKSHVLINEKVKNSHEKYQVELPFGYSKENFSLKVQTPLSKEWNTLRIFNKFVKSNTTENKEKETENFVYRPKL</sequence>
<comment type="subcellular location">
    <subcellularLocation>
        <location evidence="1">Nucleus</location>
        <location evidence="1">Nucleolus</location>
    </subcellularLocation>
</comment>
<keyword evidence="2" id="KW-0597">Phosphoprotein</keyword>
<dbReference type="VEuPathDB" id="MicrosporidiaDB:CWI37_0085p0040"/>
<accession>A0A4Q9LAT4</accession>
<feature type="compositionally biased region" description="Basic and acidic residues" evidence="4">
    <location>
        <begin position="1"/>
        <end position="16"/>
    </location>
</feature>
<evidence type="ECO:0000313" key="5">
    <source>
        <dbReference type="EMBL" id="TBU04814.1"/>
    </source>
</evidence>
<reference evidence="5 6" key="1">
    <citation type="submission" date="2017-12" db="EMBL/GenBank/DDBJ databases">
        <authorList>
            <person name="Pombert J.-F."/>
            <person name="Haag K.L."/>
            <person name="Ebert D."/>
        </authorList>
    </citation>
    <scope>NUCLEOTIDE SEQUENCE [LARGE SCALE GENOMIC DNA]</scope>
    <source>
        <strain evidence="5">FI-OER-3-3</strain>
    </source>
</reference>
<dbReference type="EMBL" id="PITJ01000085">
    <property type="protein sequence ID" value="TBU04814.1"/>
    <property type="molecule type" value="Genomic_DNA"/>
</dbReference>
<dbReference type="Pfam" id="PF04615">
    <property type="entry name" value="Utp14"/>
    <property type="match status" value="1"/>
</dbReference>
<name>A0A4Q9LAT4_9MICR</name>
<dbReference type="GO" id="GO:0006364">
    <property type="term" value="P:rRNA processing"/>
    <property type="evidence" value="ECO:0007669"/>
    <property type="project" value="InterPro"/>
</dbReference>
<proteinExistence type="predicted"/>
<evidence type="ECO:0000256" key="1">
    <source>
        <dbReference type="ARBA" id="ARBA00004604"/>
    </source>
</evidence>
<feature type="compositionally biased region" description="Polar residues" evidence="4">
    <location>
        <begin position="40"/>
        <end position="54"/>
    </location>
</feature>
<dbReference type="InterPro" id="IPR006709">
    <property type="entry name" value="SSU_processome_Utp14"/>
</dbReference>
<keyword evidence="3" id="KW-0539">Nucleus</keyword>
<feature type="region of interest" description="Disordered" evidence="4">
    <location>
        <begin position="1"/>
        <end position="54"/>
    </location>
</feature>
<evidence type="ECO:0000256" key="3">
    <source>
        <dbReference type="ARBA" id="ARBA00023242"/>
    </source>
</evidence>
<gene>
    <name evidence="5" type="ORF">CWI37_0085p0040</name>
</gene>
<dbReference type="PANTHER" id="PTHR14150">
    <property type="entry name" value="U3 SMALL NUCLEOLAR RNA-ASSOCIATED PROTEIN 14"/>
    <property type="match status" value="1"/>
</dbReference>
<dbReference type="Proteomes" id="UP000292362">
    <property type="component" value="Unassembled WGS sequence"/>
</dbReference>
<dbReference type="PANTHER" id="PTHR14150:SF12">
    <property type="entry name" value="U3 SMALL NUCLEOLAR RNA-ASSOCIATED PROTEIN 14 HOMOLOG A"/>
    <property type="match status" value="1"/>
</dbReference>
<organism evidence="5 6">
    <name type="scientific">Hamiltosporidium tvaerminnensis</name>
    <dbReference type="NCBI Taxonomy" id="1176355"/>
    <lineage>
        <taxon>Eukaryota</taxon>
        <taxon>Fungi</taxon>
        <taxon>Fungi incertae sedis</taxon>
        <taxon>Microsporidia</taxon>
        <taxon>Dubosqiidae</taxon>
        <taxon>Hamiltosporidium</taxon>
    </lineage>
</organism>